<name>A0A8F9XFG0_9BACT</name>
<feature type="domain" description="BON" evidence="2">
    <location>
        <begin position="102"/>
        <end position="170"/>
    </location>
</feature>
<evidence type="ECO:0000256" key="1">
    <source>
        <dbReference type="SAM" id="MobiDB-lite"/>
    </source>
</evidence>
<dbReference type="KEGG" id="ole:K0B96_12115"/>
<dbReference type="Gene3D" id="3.30.1340.30">
    <property type="match status" value="1"/>
</dbReference>
<dbReference type="InterPro" id="IPR007055">
    <property type="entry name" value="BON_dom"/>
</dbReference>
<dbReference type="RefSeq" id="WP_220161156.1">
    <property type="nucleotide sequence ID" value="NZ_CP080507.1"/>
</dbReference>
<dbReference type="Pfam" id="PF04972">
    <property type="entry name" value="BON"/>
    <property type="match status" value="1"/>
</dbReference>
<protein>
    <submittedName>
        <fullName evidence="3">BON domain-containing protein</fullName>
    </submittedName>
</protein>
<evidence type="ECO:0000313" key="4">
    <source>
        <dbReference type="Proteomes" id="UP000825051"/>
    </source>
</evidence>
<accession>A0A8F9XFG0</accession>
<keyword evidence="4" id="KW-1185">Reference proteome</keyword>
<sequence>MGKLFFFLIGLVVGGYAVHVYERSESAPGRSSPGTGASLGDKTRETAGRAASESRDAAANARDTLSEKLHDWHLTGDDIKADLAKTGEIVRSKAAVVGERMTDARIVTVIKAKYMLDRELSAFDINIDCRDGHVSLRGSVASPDLAGKAVALALDTDGVTNVKADLSPRAK</sequence>
<reference evidence="3" key="1">
    <citation type="submission" date="2021-08" db="EMBL/GenBank/DDBJ databases">
        <title>Genome of a novel bacterium of the phylum Verrucomicrobia, Oleiharenicola sp. KSB-15.</title>
        <authorList>
            <person name="Chung J.-H."/>
            <person name="Ahn J.-H."/>
            <person name="Yoon Y."/>
            <person name="Kim D.-Y."/>
            <person name="An S.-H."/>
            <person name="Park I."/>
            <person name="Yeon J."/>
        </authorList>
    </citation>
    <scope>NUCLEOTIDE SEQUENCE</scope>
    <source>
        <strain evidence="3">KSB-15</strain>
    </source>
</reference>
<gene>
    <name evidence="3" type="ORF">K0B96_12115</name>
</gene>
<dbReference type="Proteomes" id="UP000825051">
    <property type="component" value="Chromosome"/>
</dbReference>
<proteinExistence type="predicted"/>
<feature type="compositionally biased region" description="Basic and acidic residues" evidence="1">
    <location>
        <begin position="41"/>
        <end position="56"/>
    </location>
</feature>
<evidence type="ECO:0000259" key="2">
    <source>
        <dbReference type="PROSITE" id="PS50914"/>
    </source>
</evidence>
<dbReference type="EMBL" id="CP080507">
    <property type="protein sequence ID" value="QYM78052.1"/>
    <property type="molecule type" value="Genomic_DNA"/>
</dbReference>
<dbReference type="AlphaFoldDB" id="A0A8F9XFG0"/>
<evidence type="ECO:0000313" key="3">
    <source>
        <dbReference type="EMBL" id="QYM78052.1"/>
    </source>
</evidence>
<dbReference type="PROSITE" id="PS50914">
    <property type="entry name" value="BON"/>
    <property type="match status" value="1"/>
</dbReference>
<feature type="region of interest" description="Disordered" evidence="1">
    <location>
        <begin position="24"/>
        <end position="60"/>
    </location>
</feature>
<organism evidence="3 4">
    <name type="scientific">Horticoccus luteus</name>
    <dbReference type="NCBI Taxonomy" id="2862869"/>
    <lineage>
        <taxon>Bacteria</taxon>
        <taxon>Pseudomonadati</taxon>
        <taxon>Verrucomicrobiota</taxon>
        <taxon>Opitutia</taxon>
        <taxon>Opitutales</taxon>
        <taxon>Opitutaceae</taxon>
        <taxon>Horticoccus</taxon>
    </lineage>
</organism>